<comment type="similarity">
    <text evidence="7">Belongs to the dus family.</text>
</comment>
<proteinExistence type="inferred from homology"/>
<evidence type="ECO:0000313" key="11">
    <source>
        <dbReference type="EMBL" id="PLX16438.1"/>
    </source>
</evidence>
<evidence type="ECO:0000256" key="6">
    <source>
        <dbReference type="ARBA" id="ARBA00023002"/>
    </source>
</evidence>
<feature type="binding site" evidence="9">
    <location>
        <position position="144"/>
    </location>
    <ligand>
        <name>FMN</name>
        <dbReference type="ChEBI" id="CHEBI:58210"/>
    </ligand>
</feature>
<keyword evidence="3 7" id="KW-0288">FMN</keyword>
<evidence type="ECO:0000256" key="3">
    <source>
        <dbReference type="ARBA" id="ARBA00022643"/>
    </source>
</evidence>
<comment type="caution">
    <text evidence="11">The sequence shown here is derived from an EMBL/GenBank/DDBJ whole genome shotgun (WGS) entry which is preliminary data.</text>
</comment>
<name>A0A2N5ZCN0_MUIH1</name>
<sequence length="314" mass="36189">MERLKIRDINFKNNIMLAPLAGYSDIPFRNIMRDSGASVIYTEMISTEALARKNEKTINMLQKEPEGEPYTCIQLFGNSIESYLKSIKEMNMRFKPYQININMGCPVKKILKSKAGCYFLTHQDEAREIIRAVRDAFSGILSVKSRLGVGEDDKLGLELAKISQEEGADYFVIHGRTFKQGFSGEVSLEGIKEICEKLDIPVIGNGDIRTVEDAEKMLSITGCQGLMIGRGAYGNPMLISELCGTNKEYDIKDFFVKHYKEMLKLYGNKNAYRIFKKWIPWYKRLFNKQEKMYFFLTKNNLEFENKLREMGFIV</sequence>
<evidence type="ECO:0000259" key="10">
    <source>
        <dbReference type="Pfam" id="PF01207"/>
    </source>
</evidence>
<dbReference type="InterPro" id="IPR013785">
    <property type="entry name" value="Aldolase_TIM"/>
</dbReference>
<reference evidence="11 12" key="1">
    <citation type="submission" date="2017-11" db="EMBL/GenBank/DDBJ databases">
        <title>Genome-resolved metagenomics identifies genetic mobility, metabolic interactions, and unexpected diversity in perchlorate-reducing communities.</title>
        <authorList>
            <person name="Barnum T.P."/>
            <person name="Figueroa I.A."/>
            <person name="Carlstrom C.I."/>
            <person name="Lucas L.N."/>
            <person name="Engelbrektson A.L."/>
            <person name="Coates J.D."/>
        </authorList>
    </citation>
    <scope>NUCLEOTIDE SEQUENCE [LARGE SCALE GENOMIC DNA]</scope>
    <source>
        <strain evidence="11">BM706</strain>
    </source>
</reference>
<dbReference type="Proteomes" id="UP000234857">
    <property type="component" value="Unassembled WGS sequence"/>
</dbReference>
<keyword evidence="5" id="KW-0521">NADP</keyword>
<dbReference type="GO" id="GO:0017150">
    <property type="term" value="F:tRNA dihydrouridine synthase activity"/>
    <property type="evidence" value="ECO:0007669"/>
    <property type="project" value="InterPro"/>
</dbReference>
<dbReference type="PROSITE" id="PS01136">
    <property type="entry name" value="UPF0034"/>
    <property type="match status" value="1"/>
</dbReference>
<dbReference type="GO" id="GO:0003723">
    <property type="term" value="F:RNA binding"/>
    <property type="evidence" value="ECO:0007669"/>
    <property type="project" value="TreeGrafter"/>
</dbReference>
<evidence type="ECO:0000256" key="1">
    <source>
        <dbReference type="ARBA" id="ARBA00001917"/>
    </source>
</evidence>
<dbReference type="PIRSF" id="PIRSF006621">
    <property type="entry name" value="Dus"/>
    <property type="match status" value="1"/>
</dbReference>
<feature type="binding site" evidence="9">
    <location>
        <position position="74"/>
    </location>
    <ligand>
        <name>FMN</name>
        <dbReference type="ChEBI" id="CHEBI:58210"/>
    </ligand>
</feature>
<dbReference type="InterPro" id="IPR035587">
    <property type="entry name" value="DUS-like_FMN-bd"/>
</dbReference>
<feature type="domain" description="DUS-like FMN-binding" evidence="10">
    <location>
        <begin position="16"/>
        <end position="292"/>
    </location>
</feature>
<gene>
    <name evidence="11" type="ORF">C0601_10245</name>
</gene>
<evidence type="ECO:0000256" key="5">
    <source>
        <dbReference type="ARBA" id="ARBA00022857"/>
    </source>
</evidence>
<dbReference type="Pfam" id="PF01207">
    <property type="entry name" value="Dus"/>
    <property type="match status" value="1"/>
</dbReference>
<dbReference type="Gene3D" id="3.20.20.70">
    <property type="entry name" value="Aldolase class I"/>
    <property type="match status" value="1"/>
</dbReference>
<feature type="binding site" evidence="9">
    <location>
        <begin position="229"/>
        <end position="230"/>
    </location>
    <ligand>
        <name>FMN</name>
        <dbReference type="ChEBI" id="CHEBI:58210"/>
    </ligand>
</feature>
<dbReference type="GO" id="GO:0050660">
    <property type="term" value="F:flavin adenine dinucleotide binding"/>
    <property type="evidence" value="ECO:0007669"/>
    <property type="project" value="InterPro"/>
</dbReference>
<feature type="binding site" evidence="9">
    <location>
        <position position="174"/>
    </location>
    <ligand>
        <name>FMN</name>
        <dbReference type="ChEBI" id="CHEBI:58210"/>
    </ligand>
</feature>
<dbReference type="InterPro" id="IPR001269">
    <property type="entry name" value="DUS_fam"/>
</dbReference>
<keyword evidence="6 7" id="KW-0560">Oxidoreductase</keyword>
<comment type="function">
    <text evidence="7">Catalyzes the synthesis of 5,6-dihydrouridine (D), a modified base found in the D-loop of most tRNAs, via the reduction of the C5-C6 double bond in target uridines.</text>
</comment>
<dbReference type="PANTHER" id="PTHR45846:SF1">
    <property type="entry name" value="TRNA-DIHYDROURIDINE(47) SYNTHASE [NAD(P)(+)]-LIKE"/>
    <property type="match status" value="1"/>
</dbReference>
<dbReference type="SUPFAM" id="SSF51395">
    <property type="entry name" value="FMN-linked oxidoreductases"/>
    <property type="match status" value="1"/>
</dbReference>
<organism evidence="11 12">
    <name type="scientific">Muiribacterium halophilum</name>
    <dbReference type="NCBI Taxonomy" id="2053465"/>
    <lineage>
        <taxon>Bacteria</taxon>
        <taxon>Candidatus Muiribacteriota</taxon>
        <taxon>Candidatus Muiribacteriia</taxon>
        <taxon>Candidatus Muiribacteriales</taxon>
        <taxon>Candidatus Muiribacteriaceae</taxon>
        <taxon>Candidatus Muiribacterium</taxon>
    </lineage>
</organism>
<dbReference type="CDD" id="cd02801">
    <property type="entry name" value="DUS_like_FMN"/>
    <property type="match status" value="1"/>
</dbReference>
<keyword evidence="4 7" id="KW-0819">tRNA processing</keyword>
<dbReference type="EMBL" id="PKTG01000115">
    <property type="protein sequence ID" value="PLX16438.1"/>
    <property type="molecule type" value="Genomic_DNA"/>
</dbReference>
<dbReference type="EC" id="1.3.1.-" evidence="7"/>
<comment type="cofactor">
    <cofactor evidence="1 7 9">
        <name>FMN</name>
        <dbReference type="ChEBI" id="CHEBI:58210"/>
    </cofactor>
</comment>
<dbReference type="AlphaFoldDB" id="A0A2N5ZCN0"/>
<keyword evidence="9" id="KW-0547">Nucleotide-binding</keyword>
<accession>A0A2N5ZCN0</accession>
<protein>
    <recommendedName>
        <fullName evidence="7">tRNA-dihydrouridine synthase</fullName>
        <ecNumber evidence="7">1.3.1.-</ecNumber>
    </recommendedName>
</protein>
<evidence type="ECO:0000313" key="12">
    <source>
        <dbReference type="Proteomes" id="UP000234857"/>
    </source>
</evidence>
<feature type="active site" description="Proton donor" evidence="8">
    <location>
        <position position="105"/>
    </location>
</feature>
<evidence type="ECO:0000256" key="2">
    <source>
        <dbReference type="ARBA" id="ARBA00022630"/>
    </source>
</evidence>
<evidence type="ECO:0000256" key="8">
    <source>
        <dbReference type="PIRSR" id="PIRSR006621-1"/>
    </source>
</evidence>
<dbReference type="InterPro" id="IPR018517">
    <property type="entry name" value="tRNA_hU_synthase_CS"/>
</dbReference>
<evidence type="ECO:0000256" key="4">
    <source>
        <dbReference type="ARBA" id="ARBA00022694"/>
    </source>
</evidence>
<evidence type="ECO:0000256" key="7">
    <source>
        <dbReference type="PIRNR" id="PIRNR006621"/>
    </source>
</evidence>
<evidence type="ECO:0000256" key="9">
    <source>
        <dbReference type="PIRSR" id="PIRSR006621-2"/>
    </source>
</evidence>
<dbReference type="PANTHER" id="PTHR45846">
    <property type="entry name" value="TRNA-DIHYDROURIDINE(47) SYNTHASE [NAD(P)(+)]-LIKE"/>
    <property type="match status" value="1"/>
</dbReference>
<keyword evidence="2 7" id="KW-0285">Flavoprotein</keyword>